<evidence type="ECO:0000256" key="1">
    <source>
        <dbReference type="SAM" id="MobiDB-lite"/>
    </source>
</evidence>
<dbReference type="EMBL" id="JAABOA010003695">
    <property type="protein sequence ID" value="KAF9578395.1"/>
    <property type="molecule type" value="Genomic_DNA"/>
</dbReference>
<reference evidence="2" key="1">
    <citation type="journal article" date="2020" name="Fungal Divers.">
        <title>Resolving the Mortierellaceae phylogeny through synthesis of multi-gene phylogenetics and phylogenomics.</title>
        <authorList>
            <person name="Vandepol N."/>
            <person name="Liber J."/>
            <person name="Desiro A."/>
            <person name="Na H."/>
            <person name="Kennedy M."/>
            <person name="Barry K."/>
            <person name="Grigoriev I.V."/>
            <person name="Miller A.N."/>
            <person name="O'Donnell K."/>
            <person name="Stajich J.E."/>
            <person name="Bonito G."/>
        </authorList>
    </citation>
    <scope>NUCLEOTIDE SEQUENCE</scope>
    <source>
        <strain evidence="2">KOD1015</strain>
    </source>
</reference>
<name>A0A9P6KB79_9FUNG</name>
<proteinExistence type="predicted"/>
<feature type="region of interest" description="Disordered" evidence="1">
    <location>
        <begin position="34"/>
        <end position="82"/>
    </location>
</feature>
<feature type="non-terminal residue" evidence="2">
    <location>
        <position position="288"/>
    </location>
</feature>
<gene>
    <name evidence="2" type="ORF">BGW38_005813</name>
</gene>
<protein>
    <submittedName>
        <fullName evidence="2">Uncharacterized protein</fullName>
    </submittedName>
</protein>
<comment type="caution">
    <text evidence="2">The sequence shown here is derived from an EMBL/GenBank/DDBJ whole genome shotgun (WGS) entry which is preliminary data.</text>
</comment>
<feature type="compositionally biased region" description="Basic and acidic residues" evidence="1">
    <location>
        <begin position="60"/>
        <end position="70"/>
    </location>
</feature>
<dbReference type="AlphaFoldDB" id="A0A9P6KB79"/>
<dbReference type="OrthoDB" id="2449776at2759"/>
<evidence type="ECO:0000313" key="3">
    <source>
        <dbReference type="Proteomes" id="UP000780801"/>
    </source>
</evidence>
<organism evidence="2 3">
    <name type="scientific">Lunasporangiospora selenospora</name>
    <dbReference type="NCBI Taxonomy" id="979761"/>
    <lineage>
        <taxon>Eukaryota</taxon>
        <taxon>Fungi</taxon>
        <taxon>Fungi incertae sedis</taxon>
        <taxon>Mucoromycota</taxon>
        <taxon>Mortierellomycotina</taxon>
        <taxon>Mortierellomycetes</taxon>
        <taxon>Mortierellales</taxon>
        <taxon>Mortierellaceae</taxon>
        <taxon>Lunasporangiospora</taxon>
    </lineage>
</organism>
<feature type="region of interest" description="Disordered" evidence="1">
    <location>
        <begin position="213"/>
        <end position="233"/>
    </location>
</feature>
<sequence length="288" mass="31162">MIRRAAYQQVLVVERSPSSPASINCFSYNLDDRTSSTKQGTNAPFARSQQSPPHGLAGDSHNDAESDSTSRVHSTLSTVSAPPRESTSCIRVYARKIPVHIIKKSYAVLLKDLEGLAPQLLSIWTDNGTLLFSRVPAIDDTDDHTQVSNLTSEVDSRNQPSLDTVYRTRSHDSPIPPSTTVGPTPPNLAQDGSHRLSTRCLAALEGFLAFVKSQSEHSDPPKQPAPTPTPINSVTATYIPIPEEMKECVWIVYTTKPRLLNGVTSGTTAAVTIRSSSINTATPTVNSE</sequence>
<accession>A0A9P6KB79</accession>
<feature type="region of interest" description="Disordered" evidence="1">
    <location>
        <begin position="167"/>
        <end position="192"/>
    </location>
</feature>
<feature type="compositionally biased region" description="Polar residues" evidence="1">
    <location>
        <begin position="71"/>
        <end position="82"/>
    </location>
</feature>
<evidence type="ECO:0000313" key="2">
    <source>
        <dbReference type="EMBL" id="KAF9578395.1"/>
    </source>
</evidence>
<dbReference type="Proteomes" id="UP000780801">
    <property type="component" value="Unassembled WGS sequence"/>
</dbReference>
<keyword evidence="3" id="KW-1185">Reference proteome</keyword>
<feature type="compositionally biased region" description="Polar residues" evidence="1">
    <location>
        <begin position="36"/>
        <end position="52"/>
    </location>
</feature>